<reference evidence="1" key="1">
    <citation type="submission" date="2022-08" db="EMBL/GenBank/DDBJ databases">
        <title>Genome Sequence of Fusarium decemcellulare.</title>
        <authorList>
            <person name="Buettner E."/>
        </authorList>
    </citation>
    <scope>NUCLEOTIDE SEQUENCE</scope>
    <source>
        <strain evidence="1">Babe19</strain>
    </source>
</reference>
<name>A0ACC1SD42_9HYPO</name>
<evidence type="ECO:0000313" key="1">
    <source>
        <dbReference type="EMBL" id="KAJ3537226.1"/>
    </source>
</evidence>
<dbReference type="EMBL" id="JANRMS010000592">
    <property type="protein sequence ID" value="KAJ3537226.1"/>
    <property type="molecule type" value="Genomic_DNA"/>
</dbReference>
<comment type="caution">
    <text evidence="1">The sequence shown here is derived from an EMBL/GenBank/DDBJ whole genome shotgun (WGS) entry which is preliminary data.</text>
</comment>
<sequence>MRPVETSDIDLLVERGSILILDEDSLAVKFVGEIIHRSPSYISTKTGNKCLPTEIWMEILAWAELDANSHFYSPVYPVRVEQNGTESVLTCRFLDGWDPCGQIENGWSIKIYEKYLKRPLQQLEDARPFDLPDSNADGVMVPINLLTPDQKFLFHRIEVPDMISRLEEGECGLCGSGRWHCPGCRNGREIMENFTSLARGPGCGYHMFCPLCIGVCYAKESLCQEVEGWVKDDELMSDEEYRAWQMERFAELGY</sequence>
<gene>
    <name evidence="1" type="ORF">NM208_g6400</name>
</gene>
<organism evidence="1 2">
    <name type="scientific">Fusarium decemcellulare</name>
    <dbReference type="NCBI Taxonomy" id="57161"/>
    <lineage>
        <taxon>Eukaryota</taxon>
        <taxon>Fungi</taxon>
        <taxon>Dikarya</taxon>
        <taxon>Ascomycota</taxon>
        <taxon>Pezizomycotina</taxon>
        <taxon>Sordariomycetes</taxon>
        <taxon>Hypocreomycetidae</taxon>
        <taxon>Hypocreales</taxon>
        <taxon>Nectriaceae</taxon>
        <taxon>Fusarium</taxon>
        <taxon>Fusarium decemcellulare species complex</taxon>
    </lineage>
</organism>
<accession>A0ACC1SD42</accession>
<protein>
    <submittedName>
        <fullName evidence="1">Uncharacterized protein</fullName>
    </submittedName>
</protein>
<proteinExistence type="predicted"/>
<evidence type="ECO:0000313" key="2">
    <source>
        <dbReference type="Proteomes" id="UP001148629"/>
    </source>
</evidence>
<dbReference type="Proteomes" id="UP001148629">
    <property type="component" value="Unassembled WGS sequence"/>
</dbReference>
<keyword evidence="2" id="KW-1185">Reference proteome</keyword>